<dbReference type="InterPro" id="IPR009057">
    <property type="entry name" value="Homeodomain-like_sf"/>
</dbReference>
<evidence type="ECO:0000256" key="1">
    <source>
        <dbReference type="ARBA" id="ARBA00023015"/>
    </source>
</evidence>
<evidence type="ECO:0000256" key="2">
    <source>
        <dbReference type="ARBA" id="ARBA00023125"/>
    </source>
</evidence>
<accession>A0A7R7HXH9</accession>
<dbReference type="SMART" id="SM00342">
    <property type="entry name" value="HTH_ARAC"/>
    <property type="match status" value="1"/>
</dbReference>
<evidence type="ECO:0000256" key="3">
    <source>
        <dbReference type="ARBA" id="ARBA00023163"/>
    </source>
</evidence>
<protein>
    <recommendedName>
        <fullName evidence="4">HTH araC/xylS-type domain-containing protein</fullName>
    </recommendedName>
</protein>
<dbReference type="RefSeq" id="WP_203962592.1">
    <property type="nucleotide sequence ID" value="NZ_AP023355.1"/>
</dbReference>
<dbReference type="InterPro" id="IPR050204">
    <property type="entry name" value="AraC_XylS_family_regulators"/>
</dbReference>
<keyword evidence="3" id="KW-0804">Transcription</keyword>
<dbReference type="GO" id="GO:0043565">
    <property type="term" value="F:sequence-specific DNA binding"/>
    <property type="evidence" value="ECO:0007669"/>
    <property type="project" value="InterPro"/>
</dbReference>
<sequence length="241" mass="25723">MRPVRRREAPTGDVAVILTFGPPIDVLDGARRQTLTGSFVAGVGDRYSTTEYHGEQYGLEIVLSPPGARRLLGLPLSELGRPTVGLGDLLGPAADRLLDRLACAPDWATRFDLLDTDLAGLATATPPAPVAERAWRLLIGTGGRIGVAQLAAELGCSRRYLSSRFAELTGVSPKTYGRIVRCRAARRLLSGGPAPLAEVAARCGYFDEAHLARDFRSLVGVSPARWQDEFPFFQATGGPAG</sequence>
<dbReference type="PROSITE" id="PS01124">
    <property type="entry name" value="HTH_ARAC_FAMILY_2"/>
    <property type="match status" value="1"/>
</dbReference>
<evidence type="ECO:0000259" key="4">
    <source>
        <dbReference type="PROSITE" id="PS01124"/>
    </source>
</evidence>
<dbReference type="EMBL" id="AP023355">
    <property type="protein sequence ID" value="BCJ36187.1"/>
    <property type="molecule type" value="Genomic_DNA"/>
</dbReference>
<reference evidence="5 6" key="1">
    <citation type="submission" date="2020-08" db="EMBL/GenBank/DDBJ databases">
        <title>Whole genome shotgun sequence of Actinocatenispora thailandica NBRC 105041.</title>
        <authorList>
            <person name="Komaki H."/>
            <person name="Tamura T."/>
        </authorList>
    </citation>
    <scope>NUCLEOTIDE SEQUENCE [LARGE SCALE GENOMIC DNA]</scope>
    <source>
        <strain evidence="5 6">NBRC 105041</strain>
    </source>
</reference>
<dbReference type="Proteomes" id="UP000611640">
    <property type="component" value="Chromosome"/>
</dbReference>
<dbReference type="PANTHER" id="PTHR46796:SF15">
    <property type="entry name" value="BLL1074 PROTEIN"/>
    <property type="match status" value="1"/>
</dbReference>
<gene>
    <name evidence="5" type="ORF">Athai_36900</name>
</gene>
<keyword evidence="2" id="KW-0238">DNA-binding</keyword>
<keyword evidence="6" id="KW-1185">Reference proteome</keyword>
<dbReference type="Pfam" id="PF12833">
    <property type="entry name" value="HTH_18"/>
    <property type="match status" value="1"/>
</dbReference>
<name>A0A7R7HXH9_9ACTN</name>
<organism evidence="5 6">
    <name type="scientific">Actinocatenispora thailandica</name>
    <dbReference type="NCBI Taxonomy" id="227318"/>
    <lineage>
        <taxon>Bacteria</taxon>
        <taxon>Bacillati</taxon>
        <taxon>Actinomycetota</taxon>
        <taxon>Actinomycetes</taxon>
        <taxon>Micromonosporales</taxon>
        <taxon>Micromonosporaceae</taxon>
        <taxon>Actinocatenispora</taxon>
    </lineage>
</organism>
<evidence type="ECO:0000313" key="6">
    <source>
        <dbReference type="Proteomes" id="UP000611640"/>
    </source>
</evidence>
<dbReference type="PANTHER" id="PTHR46796">
    <property type="entry name" value="HTH-TYPE TRANSCRIPTIONAL ACTIVATOR RHAS-RELATED"/>
    <property type="match status" value="1"/>
</dbReference>
<dbReference type="InterPro" id="IPR018060">
    <property type="entry name" value="HTH_AraC"/>
</dbReference>
<proteinExistence type="predicted"/>
<dbReference type="AlphaFoldDB" id="A0A7R7HXH9"/>
<evidence type="ECO:0000313" key="5">
    <source>
        <dbReference type="EMBL" id="BCJ36187.1"/>
    </source>
</evidence>
<dbReference type="Gene3D" id="1.10.10.60">
    <property type="entry name" value="Homeodomain-like"/>
    <property type="match status" value="1"/>
</dbReference>
<dbReference type="KEGG" id="atl:Athai_36900"/>
<feature type="domain" description="HTH araC/xylS-type" evidence="4">
    <location>
        <begin position="132"/>
        <end position="229"/>
    </location>
</feature>
<dbReference type="SUPFAM" id="SSF46689">
    <property type="entry name" value="Homeodomain-like"/>
    <property type="match status" value="2"/>
</dbReference>
<keyword evidence="1" id="KW-0805">Transcription regulation</keyword>
<dbReference type="GO" id="GO:0003700">
    <property type="term" value="F:DNA-binding transcription factor activity"/>
    <property type="evidence" value="ECO:0007669"/>
    <property type="project" value="InterPro"/>
</dbReference>